<evidence type="ECO:0000256" key="1">
    <source>
        <dbReference type="SAM" id="Phobius"/>
    </source>
</evidence>
<dbReference type="InterPro" id="IPR051267">
    <property type="entry name" value="STEAP_metalloreductase"/>
</dbReference>
<protein>
    <submittedName>
        <fullName evidence="2">Uncharacterized protein</fullName>
    </submittedName>
</protein>
<keyword evidence="1" id="KW-0472">Membrane</keyword>
<keyword evidence="1" id="KW-0812">Transmembrane</keyword>
<comment type="caution">
    <text evidence="2">The sequence shown here is derived from an EMBL/GenBank/DDBJ whole genome shotgun (WGS) entry which is preliminary data.</text>
</comment>
<evidence type="ECO:0000313" key="2">
    <source>
        <dbReference type="EMBL" id="KAF3857140.1"/>
    </source>
</evidence>
<dbReference type="AlphaFoldDB" id="A0A7J5Z6A6"/>
<dbReference type="GO" id="GO:0015677">
    <property type="term" value="P:copper ion import"/>
    <property type="evidence" value="ECO:0007669"/>
    <property type="project" value="TreeGrafter"/>
</dbReference>
<keyword evidence="1" id="KW-1133">Transmembrane helix</keyword>
<evidence type="ECO:0000313" key="3">
    <source>
        <dbReference type="Proteomes" id="UP000518266"/>
    </source>
</evidence>
<organism evidence="2 3">
    <name type="scientific">Dissostichus mawsoni</name>
    <name type="common">Antarctic cod</name>
    <dbReference type="NCBI Taxonomy" id="36200"/>
    <lineage>
        <taxon>Eukaryota</taxon>
        <taxon>Metazoa</taxon>
        <taxon>Chordata</taxon>
        <taxon>Craniata</taxon>
        <taxon>Vertebrata</taxon>
        <taxon>Euteleostomi</taxon>
        <taxon>Actinopterygii</taxon>
        <taxon>Neopterygii</taxon>
        <taxon>Teleostei</taxon>
        <taxon>Neoteleostei</taxon>
        <taxon>Acanthomorphata</taxon>
        <taxon>Eupercaria</taxon>
        <taxon>Perciformes</taxon>
        <taxon>Notothenioidei</taxon>
        <taxon>Nototheniidae</taxon>
        <taxon>Dissostichus</taxon>
    </lineage>
</organism>
<dbReference type="EMBL" id="JAAKFY010000005">
    <property type="protein sequence ID" value="KAF3857140.1"/>
    <property type="molecule type" value="Genomic_DNA"/>
</dbReference>
<feature type="transmembrane region" description="Helical" evidence="1">
    <location>
        <begin position="44"/>
        <end position="72"/>
    </location>
</feature>
<keyword evidence="3" id="KW-1185">Reference proteome</keyword>
<dbReference type="GO" id="GO:0005886">
    <property type="term" value="C:plasma membrane"/>
    <property type="evidence" value="ECO:0007669"/>
    <property type="project" value="TreeGrafter"/>
</dbReference>
<name>A0A7J5Z6A6_DISMA</name>
<dbReference type="GO" id="GO:0005768">
    <property type="term" value="C:endosome"/>
    <property type="evidence" value="ECO:0007669"/>
    <property type="project" value="TreeGrafter"/>
</dbReference>
<dbReference type="GO" id="GO:0008823">
    <property type="term" value="F:cupric reductase (NADH) activity"/>
    <property type="evidence" value="ECO:0007669"/>
    <property type="project" value="TreeGrafter"/>
</dbReference>
<dbReference type="Proteomes" id="UP000518266">
    <property type="component" value="Unassembled WGS sequence"/>
</dbReference>
<reference evidence="2 3" key="1">
    <citation type="submission" date="2020-03" db="EMBL/GenBank/DDBJ databases">
        <title>Dissostichus mawsoni Genome sequencing and assembly.</title>
        <authorList>
            <person name="Park H."/>
        </authorList>
    </citation>
    <scope>NUCLEOTIDE SEQUENCE [LARGE SCALE GENOMIC DNA]</scope>
    <source>
        <strain evidence="2">DM0001</strain>
        <tissue evidence="2">Muscle</tissue>
    </source>
</reference>
<gene>
    <name evidence="2" type="ORF">F7725_008999</name>
</gene>
<proteinExistence type="predicted"/>
<dbReference type="GO" id="GO:0052851">
    <property type="term" value="F:ferric-chelate reductase (NADPH) activity"/>
    <property type="evidence" value="ECO:0007669"/>
    <property type="project" value="TreeGrafter"/>
</dbReference>
<accession>A0A7J5Z6A6</accession>
<sequence>MYALVSPVESTVVHRGYCALSMATIHTLLYSWGRAFDPAQYRFLLPPTFVLVLVLPCVALLGRLALCVPCVARRLQQIRRGWEKTRHIRFRLPEDDCRNRLEDISNV</sequence>
<feature type="transmembrane region" description="Helical" evidence="1">
    <location>
        <begin position="12"/>
        <end position="32"/>
    </location>
</feature>
<dbReference type="PANTHER" id="PTHR14239:SF8">
    <property type="entry name" value="METALLOREDUCTASE STEAP3"/>
    <property type="match status" value="1"/>
</dbReference>
<dbReference type="PANTHER" id="PTHR14239">
    <property type="entry name" value="DUDULIN-RELATED"/>
    <property type="match status" value="1"/>
</dbReference>